<dbReference type="InterPro" id="IPR036890">
    <property type="entry name" value="HATPase_C_sf"/>
</dbReference>
<comment type="catalytic activity">
    <reaction evidence="1">
        <text>ATP + protein L-histidine = ADP + protein N-phospho-L-histidine.</text>
        <dbReference type="EC" id="2.7.13.3"/>
    </reaction>
</comment>
<dbReference type="InterPro" id="IPR003594">
    <property type="entry name" value="HATPase_dom"/>
</dbReference>
<feature type="domain" description="Histidine kinase" evidence="8">
    <location>
        <begin position="224"/>
        <end position="437"/>
    </location>
</feature>
<dbReference type="GO" id="GO:0000156">
    <property type="term" value="F:phosphorelay response regulator activity"/>
    <property type="evidence" value="ECO:0007669"/>
    <property type="project" value="TreeGrafter"/>
</dbReference>
<dbReference type="InterPro" id="IPR036097">
    <property type="entry name" value="HisK_dim/P_sf"/>
</dbReference>
<feature type="transmembrane region" description="Helical" evidence="7">
    <location>
        <begin position="171"/>
        <end position="191"/>
    </location>
</feature>
<dbReference type="Proteomes" id="UP000627205">
    <property type="component" value="Unassembled WGS sequence"/>
</dbReference>
<dbReference type="PANTHER" id="PTHR42878">
    <property type="entry name" value="TWO-COMPONENT HISTIDINE KINASE"/>
    <property type="match status" value="1"/>
</dbReference>
<dbReference type="PROSITE" id="PS50109">
    <property type="entry name" value="HIS_KIN"/>
    <property type="match status" value="1"/>
</dbReference>
<dbReference type="GO" id="GO:0030295">
    <property type="term" value="F:protein kinase activator activity"/>
    <property type="evidence" value="ECO:0007669"/>
    <property type="project" value="TreeGrafter"/>
</dbReference>
<dbReference type="CDD" id="cd19410">
    <property type="entry name" value="HK9-like_sensor"/>
    <property type="match status" value="1"/>
</dbReference>
<dbReference type="GO" id="GO:0000155">
    <property type="term" value="F:phosphorelay sensor kinase activity"/>
    <property type="evidence" value="ECO:0007669"/>
    <property type="project" value="InterPro"/>
</dbReference>
<dbReference type="FunFam" id="1.10.287.130:FF:000101">
    <property type="entry name" value="Sensor histidine kinase"/>
    <property type="match status" value="1"/>
</dbReference>
<dbReference type="Gene3D" id="1.10.287.130">
    <property type="match status" value="1"/>
</dbReference>
<keyword evidence="7" id="KW-0812">Transmembrane</keyword>
<protein>
    <recommendedName>
        <fullName evidence="3">histidine kinase</fullName>
        <ecNumber evidence="3">2.7.13.3</ecNumber>
    </recommendedName>
</protein>
<dbReference type="PANTHER" id="PTHR42878:SF15">
    <property type="entry name" value="BACTERIOPHYTOCHROME"/>
    <property type="match status" value="1"/>
</dbReference>
<dbReference type="InterPro" id="IPR003661">
    <property type="entry name" value="HisK_dim/P_dom"/>
</dbReference>
<gene>
    <name evidence="9" type="ORF">GCM10011430_14790</name>
</gene>
<accession>A0A8J3AW45</accession>
<dbReference type="SMART" id="SM00387">
    <property type="entry name" value="HATPase_c"/>
    <property type="match status" value="1"/>
</dbReference>
<evidence type="ECO:0000256" key="7">
    <source>
        <dbReference type="SAM" id="Phobius"/>
    </source>
</evidence>
<dbReference type="InterPro" id="IPR004358">
    <property type="entry name" value="Sig_transdc_His_kin-like_C"/>
</dbReference>
<dbReference type="EC" id="2.7.13.3" evidence="3"/>
<reference evidence="9" key="1">
    <citation type="journal article" date="2014" name="Int. J. Syst. Evol. Microbiol.">
        <title>Complete genome sequence of Corynebacterium casei LMG S-19264T (=DSM 44701T), isolated from a smear-ripened cheese.</title>
        <authorList>
            <consortium name="US DOE Joint Genome Institute (JGI-PGF)"/>
            <person name="Walter F."/>
            <person name="Albersmeier A."/>
            <person name="Kalinowski J."/>
            <person name="Ruckert C."/>
        </authorList>
    </citation>
    <scope>NUCLEOTIDE SEQUENCE</scope>
    <source>
        <strain evidence="9">CCM 7664</strain>
    </source>
</reference>
<dbReference type="EMBL" id="BMDP01000002">
    <property type="protein sequence ID" value="GGI54305.1"/>
    <property type="molecule type" value="Genomic_DNA"/>
</dbReference>
<dbReference type="Pfam" id="PF05227">
    <property type="entry name" value="CHASE3"/>
    <property type="match status" value="1"/>
</dbReference>
<dbReference type="CDD" id="cd00082">
    <property type="entry name" value="HisKA"/>
    <property type="match status" value="1"/>
</dbReference>
<evidence type="ECO:0000256" key="2">
    <source>
        <dbReference type="ARBA" id="ARBA00004429"/>
    </source>
</evidence>
<keyword evidence="7" id="KW-1133">Transmembrane helix</keyword>
<keyword evidence="6 9" id="KW-0418">Kinase</keyword>
<keyword evidence="7" id="KW-0472">Membrane</keyword>
<keyword evidence="10" id="KW-1185">Reference proteome</keyword>
<dbReference type="InterPro" id="IPR007891">
    <property type="entry name" value="CHASE3"/>
</dbReference>
<dbReference type="AlphaFoldDB" id="A0A8J3AW45"/>
<dbReference type="Gene3D" id="3.30.565.10">
    <property type="entry name" value="Histidine kinase-like ATPase, C-terminal domain"/>
    <property type="match status" value="1"/>
</dbReference>
<dbReference type="FunFam" id="3.30.565.10:FF:000006">
    <property type="entry name" value="Sensor histidine kinase WalK"/>
    <property type="match status" value="1"/>
</dbReference>
<dbReference type="GO" id="GO:0007234">
    <property type="term" value="P:osmosensory signaling via phosphorelay pathway"/>
    <property type="evidence" value="ECO:0007669"/>
    <property type="project" value="TreeGrafter"/>
</dbReference>
<keyword evidence="5" id="KW-0808">Transferase</keyword>
<evidence type="ECO:0000313" key="10">
    <source>
        <dbReference type="Proteomes" id="UP000627205"/>
    </source>
</evidence>
<dbReference type="Pfam" id="PF02518">
    <property type="entry name" value="HATPase_c"/>
    <property type="match status" value="1"/>
</dbReference>
<comment type="caution">
    <text evidence="9">The sequence shown here is derived from an EMBL/GenBank/DDBJ whole genome shotgun (WGS) entry which is preliminary data.</text>
</comment>
<dbReference type="GO" id="GO:0005886">
    <property type="term" value="C:plasma membrane"/>
    <property type="evidence" value="ECO:0007669"/>
    <property type="project" value="UniProtKB-SubCell"/>
</dbReference>
<keyword evidence="4" id="KW-0597">Phosphoprotein</keyword>
<dbReference type="SUPFAM" id="SSF55874">
    <property type="entry name" value="ATPase domain of HSP90 chaperone/DNA topoisomerase II/histidine kinase"/>
    <property type="match status" value="1"/>
</dbReference>
<evidence type="ECO:0000259" key="8">
    <source>
        <dbReference type="PROSITE" id="PS50109"/>
    </source>
</evidence>
<sequence length="439" mass="50280">MLLLILVSAIAFYRIQQFADSAQLVSHTHLVIEKIHRIFSDLKDAESAQRGYLITGDESFLDTHHAVVVSLPQQITELKEMTKDNPQQQQRIAIMEDMIDARLHVLRLGIDMLADRTEISNTEVIAMIRGDGRQTMAQLHTQIQRMIDVEEKLLRDRANLVEQQAASTKRWILFGNLLAVVLLLSAIWLILHEIAHRRTAQREIEKTAAQLELTNKELESFSYSVSHDLRSPLRAIDGYSRIFEEDFADKLDDEGRRLLKVIRTSSKKMGQLIDDLLAFSRMGRKPVDFGKVDMNGLVDDVWHEVCMNIPSPPRLEKKPLPPCWGDRALLRQVFLNLLANAVKYSSKQPDPVVEVFSDPREDDVIYSVRDNGVGFDMRFYNKLFGVFQRLHTEDEFPGTGVGLAIAQRVIVRHGGRIWAESKQNEYTIFNFSLPKETHA</sequence>
<organism evidence="9 10">
    <name type="scientific">Oxalicibacterium solurbis</name>
    <dbReference type="NCBI Taxonomy" id="69280"/>
    <lineage>
        <taxon>Bacteria</taxon>
        <taxon>Pseudomonadati</taxon>
        <taxon>Pseudomonadota</taxon>
        <taxon>Betaproteobacteria</taxon>
        <taxon>Burkholderiales</taxon>
        <taxon>Oxalobacteraceae</taxon>
        <taxon>Oxalicibacterium</taxon>
    </lineage>
</organism>
<name>A0A8J3AW45_9BURK</name>
<evidence type="ECO:0000256" key="1">
    <source>
        <dbReference type="ARBA" id="ARBA00000085"/>
    </source>
</evidence>
<evidence type="ECO:0000313" key="9">
    <source>
        <dbReference type="EMBL" id="GGI54305.1"/>
    </source>
</evidence>
<evidence type="ECO:0000256" key="3">
    <source>
        <dbReference type="ARBA" id="ARBA00012438"/>
    </source>
</evidence>
<dbReference type="InterPro" id="IPR005467">
    <property type="entry name" value="His_kinase_dom"/>
</dbReference>
<dbReference type="InterPro" id="IPR050351">
    <property type="entry name" value="BphY/WalK/GraS-like"/>
</dbReference>
<dbReference type="SMART" id="SM00388">
    <property type="entry name" value="HisKA"/>
    <property type="match status" value="1"/>
</dbReference>
<reference evidence="9" key="2">
    <citation type="submission" date="2020-09" db="EMBL/GenBank/DDBJ databases">
        <authorList>
            <person name="Sun Q."/>
            <person name="Sedlacek I."/>
        </authorList>
    </citation>
    <scope>NUCLEOTIDE SEQUENCE</scope>
    <source>
        <strain evidence="9">CCM 7664</strain>
    </source>
</reference>
<evidence type="ECO:0000256" key="6">
    <source>
        <dbReference type="ARBA" id="ARBA00022777"/>
    </source>
</evidence>
<evidence type="ECO:0000256" key="4">
    <source>
        <dbReference type="ARBA" id="ARBA00022553"/>
    </source>
</evidence>
<proteinExistence type="predicted"/>
<comment type="subcellular location">
    <subcellularLocation>
        <location evidence="2">Cell inner membrane</location>
        <topology evidence="2">Multi-pass membrane protein</topology>
    </subcellularLocation>
</comment>
<dbReference type="SUPFAM" id="SSF47384">
    <property type="entry name" value="Homodimeric domain of signal transducing histidine kinase"/>
    <property type="match status" value="1"/>
</dbReference>
<dbReference type="PRINTS" id="PR00344">
    <property type="entry name" value="BCTRLSENSOR"/>
</dbReference>
<dbReference type="Pfam" id="PF00512">
    <property type="entry name" value="HisKA"/>
    <property type="match status" value="1"/>
</dbReference>
<evidence type="ECO:0000256" key="5">
    <source>
        <dbReference type="ARBA" id="ARBA00022679"/>
    </source>
</evidence>